<dbReference type="EMBL" id="HG969191">
    <property type="protein sequence ID" value="CDO47520.1"/>
    <property type="molecule type" value="Genomic_DNA"/>
</dbReference>
<proteinExistence type="predicted"/>
<protein>
    <submittedName>
        <fullName evidence="1">Uncharacterized protein</fullName>
    </submittedName>
</protein>
<evidence type="ECO:0000313" key="2">
    <source>
        <dbReference type="Proteomes" id="UP000019801"/>
    </source>
</evidence>
<accession>X5MIC7</accession>
<organism evidence="1 2">
    <name type="scientific">Bartonella henselae</name>
    <name type="common">Rochalimaea henselae</name>
    <dbReference type="NCBI Taxonomy" id="38323"/>
    <lineage>
        <taxon>Bacteria</taxon>
        <taxon>Pseudomonadati</taxon>
        <taxon>Pseudomonadota</taxon>
        <taxon>Alphaproteobacteria</taxon>
        <taxon>Hyphomicrobiales</taxon>
        <taxon>Bartonellaceae</taxon>
        <taxon>Bartonella</taxon>
    </lineage>
</organism>
<reference evidence="2" key="1">
    <citation type="submission" date="2013-11" db="EMBL/GenBank/DDBJ databases">
        <title>Genome sequencing of Bartonella spp. isolated from human blood.</title>
        <authorList>
            <person name="Raoult D."/>
        </authorList>
    </citation>
    <scope>NUCLEOTIDE SEQUENCE</scope>
    <source>
        <strain evidence="2">BM1374165</strain>
    </source>
</reference>
<name>X5MIC7_BARHN</name>
<dbReference type="AlphaFoldDB" id="X5MIC7"/>
<dbReference type="KEGG" id="bhs:BM1374165_01547"/>
<sequence length="154" mass="17919">MKFYFVEKENIFNRVKRAFLTFYSLGLLCRESTTYFSLKTKFGLMKYQLLRIYLAVILASSSSTKPCENVDDDMDNGRTFERERILLLRKSCKQNCLKVRDFYRYPKNATRDIASYSAASVTDKPNFAITIPRNSSLKCGAFFIVFKVITFVSL</sequence>
<gene>
    <name evidence="1" type="ORF">BM1374165_01547</name>
</gene>
<dbReference type="RefSeq" id="WP_038488560.1">
    <property type="nucleotide sequence ID" value="NZ_CACVBK010000003.1"/>
</dbReference>
<evidence type="ECO:0000313" key="1">
    <source>
        <dbReference type="EMBL" id="CDO47520.1"/>
    </source>
</evidence>
<dbReference type="Proteomes" id="UP000019801">
    <property type="component" value="Chromosome I"/>
</dbReference>